<dbReference type="Pfam" id="PF13116">
    <property type="entry name" value="YhdP"/>
    <property type="match status" value="1"/>
</dbReference>
<dbReference type="PANTHER" id="PTHR30441:SF4">
    <property type="entry name" value="PROTEIN ASMA"/>
    <property type="match status" value="1"/>
</dbReference>
<dbReference type="InterPro" id="IPR052894">
    <property type="entry name" value="AsmA-related"/>
</dbReference>
<reference evidence="2 3" key="1">
    <citation type="submission" date="2017-01" db="EMBL/GenBank/DDBJ databases">
        <authorList>
            <person name="Mah S.A."/>
            <person name="Swanson W.J."/>
            <person name="Moy G.W."/>
            <person name="Vacquier V.D."/>
        </authorList>
    </citation>
    <scope>NUCLEOTIDE SEQUENCE [LARGE SCALE GENOMIC DNA]</scope>
    <source>
        <strain evidence="2 3">DSM 11589</strain>
    </source>
</reference>
<proteinExistence type="predicted"/>
<gene>
    <name evidence="2" type="ORF">SAMN05421779_10119</name>
</gene>
<dbReference type="OrthoDB" id="7161641at2"/>
<name>A0A1N7IHI8_9PROT</name>
<dbReference type="InterPro" id="IPR025263">
    <property type="entry name" value="YhdP_central"/>
</dbReference>
<evidence type="ECO:0000313" key="2">
    <source>
        <dbReference type="EMBL" id="SIS36502.1"/>
    </source>
</evidence>
<dbReference type="GO" id="GO:0005886">
    <property type="term" value="C:plasma membrane"/>
    <property type="evidence" value="ECO:0007669"/>
    <property type="project" value="TreeGrafter"/>
</dbReference>
<feature type="domain" description="YhdP central" evidence="1">
    <location>
        <begin position="402"/>
        <end position="808"/>
    </location>
</feature>
<dbReference type="EMBL" id="FTOA01000001">
    <property type="protein sequence ID" value="SIS36502.1"/>
    <property type="molecule type" value="Genomic_DNA"/>
</dbReference>
<sequence>MVHGAVRVLFHVLGGFALLILLCLGLTAWRLSQGPISLSALTPSMEDAVNVDGAPLRLRLGDVLVAWSGGDHPLALQVTGVRAEDSNGTLVASLPEAAVEVSPRWLIRGQLRLRSLDIVRPHLKLVRGSDGAVNLGLFAQPKADPASLPPEPDQRGNDMLGILLAALAGDTEKAGPLAELRRVRLVDADAEIEDRQLGVTWHVPQASADLQREGQAGIALTASMAVDITPLAGQPDPDPLRLDLQGHYVAATQSLTLDLSMAGIEPNEFAEVLPQLAPLAGIDLPLGGTLSAALTITPQHLRLDRLAATLIADHGQVHLPAETGVGADYTVKGLELAAHAEAQPGQDLLDVADHPAALRELALSKLNILLTPPQGTGTSRVSVTAHLRPADAGGLQGQVIAETEAVPVAALAAWWPQVVAPNPRDWVITHLRDGIAEKGRWDLALKGADLASLEPVHLKGLLHATGMTVDYLPPMPAVRDGVADVAFALDTLDITVHSGAVPLPGQEPLQVQKGTVLMTGLDAPEQMTDISLQIDGALPAALMVIDSPPLGYASKLGLKPSQARGKAETTLQMRFPPLADLKLDQIDVKAHGKLSGVSLTGAVFGQDLTDGDLTLDVDTKALNAKGQAGIGGVPASFVWKEVFSGRPYRSRYKVHAVVEEDKRGIFGLTFPPFTPRYISGPATADIDLTIVNSTLSTLQAEVDLKNAGLNIPGLDWHKAAGTPAQASVAVRMAGSSVREVPSFKVTSGDRLALEGRVDLDEKSGLQRLDINRARIDASDFAGSLTRQDDGGYLVDLHGSAFDLVPFMRRKPAATAAAGTPASKPEPETLPPLTIKARFDTVWMAEDGTLDLIDAQARRVDGVWRWAEVSGQVEGNDSFQYSLTPRTNRGTLPDKRSFKVESSNAGGLLRSLGMLGTMQGGTLKASGTVTPEGISTGTLEINDYRLVNAPILARVLSVAALTGILDSLRGEGIGFDHLTAPFTLSDDLLLLRDFQTSGAALGITGSGRVDLTRDEVDVGGTVVPAYAVNSLVGKIPLLGGLLSGFTEGGGLIAATYSVRGKIEEPDISVNALSALAPGFLKTLFGMGEPDKPVPE</sequence>
<dbReference type="STRING" id="80876.SAMN05421779_10119"/>
<evidence type="ECO:0000259" key="1">
    <source>
        <dbReference type="Pfam" id="PF13116"/>
    </source>
</evidence>
<organism evidence="2 3">
    <name type="scientific">Insolitispirillum peregrinum</name>
    <dbReference type="NCBI Taxonomy" id="80876"/>
    <lineage>
        <taxon>Bacteria</taxon>
        <taxon>Pseudomonadati</taxon>
        <taxon>Pseudomonadota</taxon>
        <taxon>Alphaproteobacteria</taxon>
        <taxon>Rhodospirillales</taxon>
        <taxon>Novispirillaceae</taxon>
        <taxon>Insolitispirillum</taxon>
    </lineage>
</organism>
<keyword evidence="3" id="KW-1185">Reference proteome</keyword>
<dbReference type="RefSeq" id="WP_076397897.1">
    <property type="nucleotide sequence ID" value="NZ_FTOA01000001.1"/>
</dbReference>
<accession>A0A1N7IHI8</accession>
<dbReference type="PANTHER" id="PTHR30441">
    <property type="entry name" value="DUF748 DOMAIN-CONTAINING PROTEIN"/>
    <property type="match status" value="1"/>
</dbReference>
<dbReference type="Proteomes" id="UP000185678">
    <property type="component" value="Unassembled WGS sequence"/>
</dbReference>
<dbReference type="GO" id="GO:0090313">
    <property type="term" value="P:regulation of protein targeting to membrane"/>
    <property type="evidence" value="ECO:0007669"/>
    <property type="project" value="TreeGrafter"/>
</dbReference>
<protein>
    <submittedName>
        <fullName evidence="2">Uncharacterized conserved protein YhdP, contains DUF3971 and AsmA2 domains</fullName>
    </submittedName>
</protein>
<evidence type="ECO:0000313" key="3">
    <source>
        <dbReference type="Proteomes" id="UP000185678"/>
    </source>
</evidence>
<dbReference type="AlphaFoldDB" id="A0A1N7IHI8"/>